<feature type="signal peptide" evidence="1">
    <location>
        <begin position="1"/>
        <end position="22"/>
    </location>
</feature>
<evidence type="ECO:0000256" key="1">
    <source>
        <dbReference type="SAM" id="SignalP"/>
    </source>
</evidence>
<dbReference type="GeneID" id="94368001"/>
<comment type="caution">
    <text evidence="2">The sequence shown here is derived from an EMBL/GenBank/DDBJ whole genome shotgun (WGS) entry which is preliminary data.</text>
</comment>
<feature type="chain" id="PRO_5045632621" description="Curli production assembly/transport component CsgG" evidence="1">
    <location>
        <begin position="23"/>
        <end position="370"/>
    </location>
</feature>
<protein>
    <recommendedName>
        <fullName evidence="4">Curli production assembly/transport component CsgG</fullName>
    </recommendedName>
</protein>
<evidence type="ECO:0000313" key="3">
    <source>
        <dbReference type="Proteomes" id="UP000615593"/>
    </source>
</evidence>
<keyword evidence="1" id="KW-0732">Signal</keyword>
<evidence type="ECO:0008006" key="4">
    <source>
        <dbReference type="Google" id="ProtNLM"/>
    </source>
</evidence>
<dbReference type="Proteomes" id="UP000615593">
    <property type="component" value="Unassembled WGS sequence"/>
</dbReference>
<organism evidence="2 3">
    <name type="scientific">Mesonia mobilis</name>
    <dbReference type="NCBI Taxonomy" id="369791"/>
    <lineage>
        <taxon>Bacteria</taxon>
        <taxon>Pseudomonadati</taxon>
        <taxon>Bacteroidota</taxon>
        <taxon>Flavobacteriia</taxon>
        <taxon>Flavobacteriales</taxon>
        <taxon>Flavobacteriaceae</taxon>
        <taxon>Mesonia</taxon>
    </lineage>
</organism>
<accession>A0ABQ3BHK7</accession>
<dbReference type="RefSeq" id="WP_027885972.1">
    <property type="nucleotide sequence ID" value="NZ_BMWY01000001.1"/>
</dbReference>
<evidence type="ECO:0000313" key="2">
    <source>
        <dbReference type="EMBL" id="GGZ45606.1"/>
    </source>
</evidence>
<sequence length="370" mass="40778">MKNTKIYSITFLLLFVASFGFAQSLGEFKPKSKAGGKLKSKEVYIANFSVNYQVYNQKDASTGGGFTGKMLTGKTKATLAVGLNNITTEDLQQLTNELYQDFINDLKQKGFTILEGDAAANTKYYEDYERYENLEMSLSEAPGLVTVYPENRVFFVKGFTKSGEKKQGGFFGAVNRAQGGNAIAERTHEVMSYSKLSSELNDANVVNVDLYVLFLNDEKAYQGRGAKISVSTNMHLPAIENYSFTEKTTGAMTLLKSKKRKAVACVNAIDFVQGKNKIGGSPLGQYSGTLKKELPIEGVIGKEKIQSFAKADVDKYGLETVYGKAYRVENESIDNSAFINVDRAKYIAGAKQALSKFLSYHTSEFASEIK</sequence>
<keyword evidence="3" id="KW-1185">Reference proteome</keyword>
<name>A0ABQ3BHK7_9FLAO</name>
<gene>
    <name evidence="2" type="ORF">GCM10008088_03570</name>
</gene>
<reference evidence="3" key="1">
    <citation type="journal article" date="2019" name="Int. J. Syst. Evol. Microbiol.">
        <title>The Global Catalogue of Microorganisms (GCM) 10K type strain sequencing project: providing services to taxonomists for standard genome sequencing and annotation.</title>
        <authorList>
            <consortium name="The Broad Institute Genomics Platform"/>
            <consortium name="The Broad Institute Genome Sequencing Center for Infectious Disease"/>
            <person name="Wu L."/>
            <person name="Ma J."/>
        </authorList>
    </citation>
    <scope>NUCLEOTIDE SEQUENCE [LARGE SCALE GENOMIC DNA]</scope>
    <source>
        <strain evidence="3">KCTC 12708</strain>
    </source>
</reference>
<dbReference type="EMBL" id="BMWY01000001">
    <property type="protein sequence ID" value="GGZ45606.1"/>
    <property type="molecule type" value="Genomic_DNA"/>
</dbReference>
<proteinExistence type="predicted"/>